<dbReference type="GO" id="GO:0005576">
    <property type="term" value="C:extracellular region"/>
    <property type="evidence" value="ECO:0007669"/>
    <property type="project" value="UniProtKB-SubCell"/>
</dbReference>
<dbReference type="SUPFAM" id="SSF51120">
    <property type="entry name" value="beta-Roll"/>
    <property type="match status" value="1"/>
</dbReference>
<dbReference type="InterPro" id="IPR001343">
    <property type="entry name" value="Hemolysn_Ca-bd"/>
</dbReference>
<dbReference type="PANTHER" id="PTHR38340">
    <property type="entry name" value="S-LAYER PROTEIN"/>
    <property type="match status" value="1"/>
</dbReference>
<dbReference type="AlphaFoldDB" id="B8HRH6"/>
<sequence length="161" mass="17137">MVHIHGSLQDDQLQGTQEGDVMFGYAGDDILSGGPGDDTLHGGLGNDRLLGGAGNDFLYGNAGDDCLEGGPGYDHLRGGAGNDRYIYTLGDGFDRIEDELGENTLELRQISSLHIQVNPAMGDRLIVSYLGEPIVSISGLGIQWIQTEDGCFPVEALVKSR</sequence>
<dbReference type="PRINTS" id="PR00313">
    <property type="entry name" value="CABNDNGRPT"/>
</dbReference>
<reference evidence="3" key="1">
    <citation type="submission" date="2009-01" db="EMBL/GenBank/DDBJ databases">
        <title>Complete sequence of chromosome Cyanothece sp. PCC 7425.</title>
        <authorList>
            <consortium name="US DOE Joint Genome Institute"/>
            <person name="Lucas S."/>
            <person name="Copeland A."/>
            <person name="Lapidus A."/>
            <person name="Glavina del Rio T."/>
            <person name="Dalin E."/>
            <person name="Tice H."/>
            <person name="Bruce D."/>
            <person name="Goodwin L."/>
            <person name="Pitluck S."/>
            <person name="Sims D."/>
            <person name="Meineke L."/>
            <person name="Brettin T."/>
            <person name="Detter J.C."/>
            <person name="Han C."/>
            <person name="Larimer F."/>
            <person name="Land M."/>
            <person name="Hauser L."/>
            <person name="Kyrpides N."/>
            <person name="Ovchinnikova G."/>
            <person name="Liberton M."/>
            <person name="Stoeckel J."/>
            <person name="Banerjee A."/>
            <person name="Singh A."/>
            <person name="Page L."/>
            <person name="Sato H."/>
            <person name="Zhao L."/>
            <person name="Sherman L."/>
            <person name="Pakrasi H."/>
            <person name="Richardson P."/>
        </authorList>
    </citation>
    <scope>NUCLEOTIDE SEQUENCE</scope>
    <source>
        <strain evidence="3">PCC 7425</strain>
    </source>
</reference>
<dbReference type="PROSITE" id="PS00330">
    <property type="entry name" value="HEMOLYSIN_CALCIUM"/>
    <property type="match status" value="2"/>
</dbReference>
<dbReference type="eggNOG" id="COG2931">
    <property type="taxonomic scope" value="Bacteria"/>
</dbReference>
<dbReference type="InterPro" id="IPR050557">
    <property type="entry name" value="RTX_toxin/Mannuronan_C5-epim"/>
</dbReference>
<name>B8HRH6_CYAP4</name>
<evidence type="ECO:0000256" key="1">
    <source>
        <dbReference type="ARBA" id="ARBA00004613"/>
    </source>
</evidence>
<keyword evidence="2" id="KW-0964">Secreted</keyword>
<proteinExistence type="predicted"/>
<dbReference type="KEGG" id="cyn:Cyan7425_3521"/>
<dbReference type="HOGENOM" id="CLU_1640961_0_0_3"/>
<protein>
    <recommendedName>
        <fullName evidence="4">Hemolysin-type calcium-binding region</fullName>
    </recommendedName>
</protein>
<dbReference type="Gene3D" id="2.150.10.10">
    <property type="entry name" value="Serralysin-like metalloprotease, C-terminal"/>
    <property type="match status" value="1"/>
</dbReference>
<accession>B8HRH6</accession>
<organism evidence="3">
    <name type="scientific">Cyanothece sp. (strain PCC 7425 / ATCC 29141)</name>
    <dbReference type="NCBI Taxonomy" id="395961"/>
    <lineage>
        <taxon>Bacteria</taxon>
        <taxon>Bacillati</taxon>
        <taxon>Cyanobacteriota</taxon>
        <taxon>Cyanophyceae</taxon>
        <taxon>Gomontiellales</taxon>
        <taxon>Cyanothecaceae</taxon>
        <taxon>Cyanothece</taxon>
    </lineage>
</organism>
<dbReference type="EMBL" id="CP001344">
    <property type="protein sequence ID" value="ACL45843.1"/>
    <property type="molecule type" value="Genomic_DNA"/>
</dbReference>
<evidence type="ECO:0000313" key="3">
    <source>
        <dbReference type="EMBL" id="ACL45843.1"/>
    </source>
</evidence>
<dbReference type="InterPro" id="IPR018511">
    <property type="entry name" value="Hemolysin-typ_Ca-bd_CS"/>
</dbReference>
<dbReference type="STRING" id="395961.Cyan7425_3521"/>
<dbReference type="GO" id="GO:0005509">
    <property type="term" value="F:calcium ion binding"/>
    <property type="evidence" value="ECO:0007669"/>
    <property type="project" value="InterPro"/>
</dbReference>
<gene>
    <name evidence="3" type="ordered locus">Cyan7425_3521</name>
</gene>
<evidence type="ECO:0008006" key="4">
    <source>
        <dbReference type="Google" id="ProtNLM"/>
    </source>
</evidence>
<dbReference type="OrthoDB" id="448099at2"/>
<dbReference type="InterPro" id="IPR011049">
    <property type="entry name" value="Serralysin-like_metalloprot_C"/>
</dbReference>
<dbReference type="PANTHER" id="PTHR38340:SF1">
    <property type="entry name" value="S-LAYER PROTEIN"/>
    <property type="match status" value="1"/>
</dbReference>
<dbReference type="Pfam" id="PF00353">
    <property type="entry name" value="HemolysinCabind"/>
    <property type="match status" value="2"/>
</dbReference>
<comment type="subcellular location">
    <subcellularLocation>
        <location evidence="1">Secreted</location>
    </subcellularLocation>
</comment>
<evidence type="ECO:0000256" key="2">
    <source>
        <dbReference type="ARBA" id="ARBA00022525"/>
    </source>
</evidence>